<keyword evidence="4 7" id="KW-0863">Zinc-finger</keyword>
<dbReference type="EMBL" id="JAIWYP010000010">
    <property type="protein sequence ID" value="KAH3755774.1"/>
    <property type="molecule type" value="Genomic_DNA"/>
</dbReference>
<reference evidence="9" key="1">
    <citation type="journal article" date="2019" name="bioRxiv">
        <title>The Genome of the Zebra Mussel, Dreissena polymorpha: A Resource for Invasive Species Research.</title>
        <authorList>
            <person name="McCartney M.A."/>
            <person name="Auch B."/>
            <person name="Kono T."/>
            <person name="Mallez S."/>
            <person name="Zhang Y."/>
            <person name="Obille A."/>
            <person name="Becker A."/>
            <person name="Abrahante J.E."/>
            <person name="Garbe J."/>
            <person name="Badalamenti J.P."/>
            <person name="Herman A."/>
            <person name="Mangelson H."/>
            <person name="Liachko I."/>
            <person name="Sullivan S."/>
            <person name="Sone E.D."/>
            <person name="Koren S."/>
            <person name="Silverstein K.A.T."/>
            <person name="Beckman K.B."/>
            <person name="Gohl D.M."/>
        </authorList>
    </citation>
    <scope>NUCLEOTIDE SEQUENCE</scope>
    <source>
        <strain evidence="9">Duluth1</strain>
        <tissue evidence="9">Whole animal</tissue>
    </source>
</reference>
<dbReference type="GO" id="GO:0008270">
    <property type="term" value="F:zinc ion binding"/>
    <property type="evidence" value="ECO:0007669"/>
    <property type="project" value="UniProtKB-KW"/>
</dbReference>
<keyword evidence="3" id="KW-0677">Repeat</keyword>
<proteinExistence type="predicted"/>
<dbReference type="SUPFAM" id="SSF57667">
    <property type="entry name" value="beta-beta-alpha zinc fingers"/>
    <property type="match status" value="3"/>
</dbReference>
<comment type="subcellular location">
    <subcellularLocation>
        <location evidence="1">Nucleus</location>
    </subcellularLocation>
</comment>
<dbReference type="InterPro" id="IPR036236">
    <property type="entry name" value="Znf_C2H2_sf"/>
</dbReference>
<evidence type="ECO:0000256" key="5">
    <source>
        <dbReference type="ARBA" id="ARBA00022833"/>
    </source>
</evidence>
<evidence type="ECO:0000256" key="7">
    <source>
        <dbReference type="PROSITE-ProRule" id="PRU00042"/>
    </source>
</evidence>
<feature type="domain" description="C2H2-type" evidence="8">
    <location>
        <begin position="162"/>
        <end position="185"/>
    </location>
</feature>
<protein>
    <recommendedName>
        <fullName evidence="8">C2H2-type domain-containing protein</fullName>
    </recommendedName>
</protein>
<keyword evidence="6" id="KW-0539">Nucleus</keyword>
<dbReference type="PROSITE" id="PS50157">
    <property type="entry name" value="ZINC_FINGER_C2H2_2"/>
    <property type="match status" value="3"/>
</dbReference>
<evidence type="ECO:0000256" key="2">
    <source>
        <dbReference type="ARBA" id="ARBA00022723"/>
    </source>
</evidence>
<dbReference type="InterPro" id="IPR050331">
    <property type="entry name" value="Zinc_finger"/>
</dbReference>
<keyword evidence="2" id="KW-0479">Metal-binding</keyword>
<name>A0A9D4DU86_DREPO</name>
<dbReference type="GO" id="GO:0005634">
    <property type="term" value="C:nucleus"/>
    <property type="evidence" value="ECO:0007669"/>
    <property type="project" value="UniProtKB-SubCell"/>
</dbReference>
<dbReference type="Pfam" id="PF00096">
    <property type="entry name" value="zf-C2H2"/>
    <property type="match status" value="1"/>
</dbReference>
<dbReference type="AlphaFoldDB" id="A0A9D4DU86"/>
<feature type="domain" description="C2H2-type" evidence="8">
    <location>
        <begin position="76"/>
        <end position="105"/>
    </location>
</feature>
<evidence type="ECO:0000259" key="8">
    <source>
        <dbReference type="PROSITE" id="PS50157"/>
    </source>
</evidence>
<dbReference type="SMART" id="SM00355">
    <property type="entry name" value="ZnF_C2H2"/>
    <property type="match status" value="6"/>
</dbReference>
<dbReference type="PANTHER" id="PTHR16515:SF49">
    <property type="entry name" value="GASTRULA ZINC FINGER PROTEIN XLCGF49.1-LIKE-RELATED"/>
    <property type="match status" value="1"/>
</dbReference>
<sequence>MWNSRKDTLNRHVKVHDSSQHPCTKCYKFFPSVVALTEHQQQSYQKEILCSFCGKGFERTSHLKEHIVALHGDRKFSCPVAGCSKTFAKDERYQDHLNSHSDLRPHTCCGCEKRFYNRYERKRHQSVCIGQKHVECDKCKQEFKSADALAKHTDAQHKKLVYPCTSCGKQYKYQNSLLRHRESKY</sequence>
<evidence type="ECO:0000313" key="9">
    <source>
        <dbReference type="EMBL" id="KAH3755774.1"/>
    </source>
</evidence>
<keyword evidence="10" id="KW-1185">Reference proteome</keyword>
<organism evidence="9 10">
    <name type="scientific">Dreissena polymorpha</name>
    <name type="common">Zebra mussel</name>
    <name type="synonym">Mytilus polymorpha</name>
    <dbReference type="NCBI Taxonomy" id="45954"/>
    <lineage>
        <taxon>Eukaryota</taxon>
        <taxon>Metazoa</taxon>
        <taxon>Spiralia</taxon>
        <taxon>Lophotrochozoa</taxon>
        <taxon>Mollusca</taxon>
        <taxon>Bivalvia</taxon>
        <taxon>Autobranchia</taxon>
        <taxon>Heteroconchia</taxon>
        <taxon>Euheterodonta</taxon>
        <taxon>Imparidentia</taxon>
        <taxon>Neoheterodontei</taxon>
        <taxon>Myida</taxon>
        <taxon>Dreissenoidea</taxon>
        <taxon>Dreissenidae</taxon>
        <taxon>Dreissena</taxon>
    </lineage>
</organism>
<evidence type="ECO:0000313" key="10">
    <source>
        <dbReference type="Proteomes" id="UP000828390"/>
    </source>
</evidence>
<feature type="domain" description="C2H2-type" evidence="8">
    <location>
        <begin position="48"/>
        <end position="76"/>
    </location>
</feature>
<dbReference type="Pfam" id="PF13912">
    <property type="entry name" value="zf-C2H2_6"/>
    <property type="match status" value="3"/>
</dbReference>
<evidence type="ECO:0000256" key="1">
    <source>
        <dbReference type="ARBA" id="ARBA00004123"/>
    </source>
</evidence>
<evidence type="ECO:0000256" key="4">
    <source>
        <dbReference type="ARBA" id="ARBA00022771"/>
    </source>
</evidence>
<dbReference type="PANTHER" id="PTHR16515">
    <property type="entry name" value="PR DOMAIN ZINC FINGER PROTEIN"/>
    <property type="match status" value="1"/>
</dbReference>
<reference evidence="9" key="2">
    <citation type="submission" date="2020-11" db="EMBL/GenBank/DDBJ databases">
        <authorList>
            <person name="McCartney M.A."/>
            <person name="Auch B."/>
            <person name="Kono T."/>
            <person name="Mallez S."/>
            <person name="Becker A."/>
            <person name="Gohl D.M."/>
            <person name="Silverstein K.A.T."/>
            <person name="Koren S."/>
            <person name="Bechman K.B."/>
            <person name="Herman A."/>
            <person name="Abrahante J.E."/>
            <person name="Garbe J."/>
        </authorList>
    </citation>
    <scope>NUCLEOTIDE SEQUENCE</scope>
    <source>
        <strain evidence="9">Duluth1</strain>
        <tissue evidence="9">Whole animal</tissue>
    </source>
</reference>
<dbReference type="Proteomes" id="UP000828390">
    <property type="component" value="Unassembled WGS sequence"/>
</dbReference>
<evidence type="ECO:0000256" key="3">
    <source>
        <dbReference type="ARBA" id="ARBA00022737"/>
    </source>
</evidence>
<gene>
    <name evidence="9" type="ORF">DPMN_190473</name>
</gene>
<keyword evidence="5" id="KW-0862">Zinc</keyword>
<dbReference type="GO" id="GO:0010468">
    <property type="term" value="P:regulation of gene expression"/>
    <property type="evidence" value="ECO:0007669"/>
    <property type="project" value="TreeGrafter"/>
</dbReference>
<accession>A0A9D4DU86</accession>
<dbReference type="Gene3D" id="3.30.160.60">
    <property type="entry name" value="Classic Zinc Finger"/>
    <property type="match status" value="4"/>
</dbReference>
<dbReference type="InterPro" id="IPR013087">
    <property type="entry name" value="Znf_C2H2_type"/>
</dbReference>
<dbReference type="PROSITE" id="PS00028">
    <property type="entry name" value="ZINC_FINGER_C2H2_1"/>
    <property type="match status" value="2"/>
</dbReference>
<evidence type="ECO:0000256" key="6">
    <source>
        <dbReference type="ARBA" id="ARBA00023242"/>
    </source>
</evidence>
<comment type="caution">
    <text evidence="9">The sequence shown here is derived from an EMBL/GenBank/DDBJ whole genome shotgun (WGS) entry which is preliminary data.</text>
</comment>